<keyword evidence="4" id="KW-0862">Zinc</keyword>
<feature type="domain" description="C2H2-type" evidence="6">
    <location>
        <begin position="709"/>
        <end position="733"/>
    </location>
</feature>
<evidence type="ECO:0000259" key="6">
    <source>
        <dbReference type="SMART" id="SM00355"/>
    </source>
</evidence>
<dbReference type="GO" id="GO:0008270">
    <property type="term" value="F:zinc ion binding"/>
    <property type="evidence" value="ECO:0007669"/>
    <property type="project" value="UniProtKB-KW"/>
</dbReference>
<dbReference type="SMART" id="SM00355">
    <property type="entry name" value="ZnF_C2H2"/>
    <property type="match status" value="11"/>
</dbReference>
<sequence length="1051" mass="122115">MTIKCQLCTKNDPILNLQHQDELVRHLVVDHAKSVAKTFLQPGMSEQDQWLWNQVSFDKAILEIPQCSDEQIHRASFNILQPIGHVVRTFFHILFDKAEVDEEDKEKVFQVVDQHFPLSESRVEEEEDKHEEDEKENNVILNMISAAIQTNLLHDQFTLQPSKPESQDNIFEPEQESSREQSLELDADNNDDTNHNVSQDEITPRQIQLGKRPDSKAIRTAVCQVPSCNLKVCMTARQRHVYMFHVNKKDMFVCPQCEYTNSNSVWEARKHCESHTPPCEPESNEKKYVKIIRACNSMCFPSWREKRFAGMEEKLTAKEMAEAEAEISQCHFDAQNNRISYEEETADDTLNALLTKVEKEIYEEAEESEDFDKQRQQASSSQSHLSHATTSSSNSEADDDLPSSKPQNKLKLPSEAVVDRHVCRKCHLECRYPGRHIVQKHLGKPLYVCPVCETFGTYEACAVGKHIESVHKRKDLKPISKMEEYANELRQLQAECFPDRQMKLVPSNLGSKPRERHVCKICEADVAQSDRQRHVYHRHLRQPKLFECPLCEFHSDYDIHRVSWHIKWTHKNNQKQPITHEAEFRDTIDRLNEECFPGWKHRKCLSLAEEKMATPRRKSTRNTRAQSRTSSPSSRSQSKDPTSLDDLPASPAPNQPNKRKSARSNDTTVLKKPKIENEVQIYCELCHVTVAESDELSHLMMDHFGTDMYKCPVCKTYTHDEQDQVAEHMKVAHKNTIGAPLLNFDKVDELLAEHKSAFPERTLVLDKWLSGNGVQCQECGMLMKTEDRQIHVYRHHLRKQDLYQCFYCEFSHHACSSDVKSHMRHVHMKHDVAPKTNIDKYGEEIDEWNAKCFNGWINRRLPSAVTKDFEKCRLCLTEIQQTSRHIAEVHMNIHLHQCPLCDYGASEARLVRRHIRNYHDETTEDLEPIANVVQRRAEFAAFHEKCFPGRPKRLTNIVISEEGRRTKCKECGKTISRKRRLDHLLECHLRKKVYKCSQCSYGSNFDKGLVEQHASEQHKDACLVNEVDKFKGKIEELSRKCFKDQQISLEG</sequence>
<proteinExistence type="predicted"/>
<evidence type="ECO:0000256" key="2">
    <source>
        <dbReference type="ARBA" id="ARBA00022737"/>
    </source>
</evidence>
<feature type="domain" description="C2H2-type" evidence="6">
    <location>
        <begin position="994"/>
        <end position="1018"/>
    </location>
</feature>
<evidence type="ECO:0000313" key="7">
    <source>
        <dbReference type="EMBL" id="CAD5213959.1"/>
    </source>
</evidence>
<gene>
    <name evidence="7" type="ORF">BOKJ2_LOCUS5353</name>
</gene>
<evidence type="ECO:0000256" key="4">
    <source>
        <dbReference type="ARBA" id="ARBA00022833"/>
    </source>
</evidence>
<dbReference type="EMBL" id="CAJFDH010000003">
    <property type="protein sequence ID" value="CAD5213959.1"/>
    <property type="molecule type" value="Genomic_DNA"/>
</dbReference>
<dbReference type="InterPro" id="IPR013087">
    <property type="entry name" value="Znf_C2H2_type"/>
</dbReference>
<feature type="domain" description="C2H2-type" evidence="6">
    <location>
        <begin position="3"/>
        <end position="31"/>
    </location>
</feature>
<dbReference type="EMBL" id="CAJFCW020000003">
    <property type="protein sequence ID" value="CAG9101831.1"/>
    <property type="molecule type" value="Genomic_DNA"/>
</dbReference>
<feature type="domain" description="C2H2-type" evidence="6">
    <location>
        <begin position="896"/>
        <end position="919"/>
    </location>
</feature>
<reference evidence="7" key="1">
    <citation type="submission" date="2020-09" db="EMBL/GenBank/DDBJ databases">
        <authorList>
            <person name="Kikuchi T."/>
        </authorList>
    </citation>
    <scope>NUCLEOTIDE SEQUENCE</scope>
    <source>
        <strain evidence="7">SH1</strain>
    </source>
</reference>
<evidence type="ECO:0000313" key="8">
    <source>
        <dbReference type="Proteomes" id="UP000614601"/>
    </source>
</evidence>
<evidence type="ECO:0000256" key="5">
    <source>
        <dbReference type="SAM" id="MobiDB-lite"/>
    </source>
</evidence>
<dbReference type="PANTHER" id="PTHR24403">
    <property type="entry name" value="ZINC FINGER PROTEIN"/>
    <property type="match status" value="1"/>
</dbReference>
<feature type="domain" description="C2H2-type" evidence="6">
    <location>
        <begin position="517"/>
        <end position="539"/>
    </location>
</feature>
<comment type="caution">
    <text evidence="7">The sequence shown here is derived from an EMBL/GenBank/DDBJ whole genome shotgun (WGS) entry which is preliminary data.</text>
</comment>
<protein>
    <recommendedName>
        <fullName evidence="6">C2H2-type domain-containing protein</fullName>
    </recommendedName>
</protein>
<feature type="compositionally biased region" description="Low complexity" evidence="5">
    <location>
        <begin position="626"/>
        <end position="641"/>
    </location>
</feature>
<dbReference type="PANTHER" id="PTHR24403:SF67">
    <property type="entry name" value="FI01116P-RELATED"/>
    <property type="match status" value="1"/>
</dbReference>
<dbReference type="GO" id="GO:0005634">
    <property type="term" value="C:nucleus"/>
    <property type="evidence" value="ECO:0007669"/>
    <property type="project" value="TreeGrafter"/>
</dbReference>
<dbReference type="AlphaFoldDB" id="A0A811KGI4"/>
<feature type="domain" description="C2H2-type" evidence="6">
    <location>
        <begin position="774"/>
        <end position="795"/>
    </location>
</feature>
<dbReference type="Proteomes" id="UP000783686">
    <property type="component" value="Unassembled WGS sequence"/>
</dbReference>
<keyword evidence="2" id="KW-0677">Repeat</keyword>
<dbReference type="Proteomes" id="UP000614601">
    <property type="component" value="Unassembled WGS sequence"/>
</dbReference>
<dbReference type="InterPro" id="IPR050688">
    <property type="entry name" value="Zinc_finger/UBP_domain"/>
</dbReference>
<feature type="region of interest" description="Disordered" evidence="5">
    <location>
        <begin position="159"/>
        <end position="203"/>
    </location>
</feature>
<keyword evidence="1" id="KW-0479">Metal-binding</keyword>
<dbReference type="GO" id="GO:0045944">
    <property type="term" value="P:positive regulation of transcription by RNA polymerase II"/>
    <property type="evidence" value="ECO:0007669"/>
    <property type="project" value="TreeGrafter"/>
</dbReference>
<keyword evidence="3" id="KW-0863">Zinc-finger</keyword>
<feature type="compositionally biased region" description="Polar residues" evidence="5">
    <location>
        <begin position="159"/>
        <end position="169"/>
    </location>
</feature>
<evidence type="ECO:0000256" key="1">
    <source>
        <dbReference type="ARBA" id="ARBA00022723"/>
    </source>
</evidence>
<feature type="domain" description="C2H2-type" evidence="6">
    <location>
        <begin position="966"/>
        <end position="988"/>
    </location>
</feature>
<keyword evidence="8" id="KW-1185">Reference proteome</keyword>
<feature type="domain" description="C2H2-type" evidence="6">
    <location>
        <begin position="252"/>
        <end position="275"/>
    </location>
</feature>
<evidence type="ECO:0000256" key="3">
    <source>
        <dbReference type="ARBA" id="ARBA00022771"/>
    </source>
</evidence>
<accession>A0A811KGI4</accession>
<feature type="compositionally biased region" description="Low complexity" evidence="5">
    <location>
        <begin position="377"/>
        <end position="395"/>
    </location>
</feature>
<dbReference type="OrthoDB" id="3561125at2759"/>
<name>A0A811KGI4_9BILA</name>
<feature type="domain" description="C2H2-type" evidence="6">
    <location>
        <begin position="803"/>
        <end position="827"/>
    </location>
</feature>
<organism evidence="7 8">
    <name type="scientific">Bursaphelenchus okinawaensis</name>
    <dbReference type="NCBI Taxonomy" id="465554"/>
    <lineage>
        <taxon>Eukaryota</taxon>
        <taxon>Metazoa</taxon>
        <taxon>Ecdysozoa</taxon>
        <taxon>Nematoda</taxon>
        <taxon>Chromadorea</taxon>
        <taxon>Rhabditida</taxon>
        <taxon>Tylenchina</taxon>
        <taxon>Tylenchomorpha</taxon>
        <taxon>Aphelenchoidea</taxon>
        <taxon>Aphelenchoididae</taxon>
        <taxon>Bursaphelenchus</taxon>
    </lineage>
</organism>
<feature type="region of interest" description="Disordered" evidence="5">
    <location>
        <begin position="610"/>
        <end position="671"/>
    </location>
</feature>
<feature type="domain" description="C2H2-type" evidence="6">
    <location>
        <begin position="546"/>
        <end position="570"/>
    </location>
</feature>
<feature type="domain" description="C2H2-type" evidence="6">
    <location>
        <begin position="447"/>
        <end position="471"/>
    </location>
</feature>
<feature type="region of interest" description="Disordered" evidence="5">
    <location>
        <begin position="364"/>
        <end position="412"/>
    </location>
</feature>